<proteinExistence type="predicted"/>
<sequence length="274" mass="30249">MRQDEGDPLFLQLLFEDADATRCPRCVRQHTQYDTGNEEFVEQRDLLLDTKDEQAKYNLSQPLRAEYSVEVIADRYSGRTAQKRAAVAQDLLVVTNALDLMTQGHIAAAQAGLEQRLSEVVGPPVQSTTSPNPPFLDPATSALIPLRLARRLAADQAPEGTPGFRPPESVLLNIAVKQEAENEEDSDLIAASELKQQLRADGILVGEGEEEAVWRGSLRPALESYSQVLWKETLAVLEWQDHMEQFVAPDGRPLSSGRPCCPLAAKFGEVEGME</sequence>
<evidence type="ECO:0000313" key="2">
    <source>
        <dbReference type="Proteomes" id="UP000041254"/>
    </source>
</evidence>
<dbReference type="InParanoid" id="A0A0G4E849"/>
<organism evidence="1 2">
    <name type="scientific">Vitrella brassicaformis (strain CCMP3155)</name>
    <dbReference type="NCBI Taxonomy" id="1169540"/>
    <lineage>
        <taxon>Eukaryota</taxon>
        <taxon>Sar</taxon>
        <taxon>Alveolata</taxon>
        <taxon>Colpodellida</taxon>
        <taxon>Vitrellaceae</taxon>
        <taxon>Vitrella</taxon>
    </lineage>
</organism>
<dbReference type="VEuPathDB" id="CryptoDB:Vbra_10774"/>
<accession>A0A0G4E849</accession>
<gene>
    <name evidence="1" type="ORF">Vbra_10774</name>
</gene>
<keyword evidence="2" id="KW-1185">Reference proteome</keyword>
<dbReference type="AlphaFoldDB" id="A0A0G4E849"/>
<dbReference type="PhylomeDB" id="A0A0G4E849"/>
<dbReference type="Proteomes" id="UP000041254">
    <property type="component" value="Unassembled WGS sequence"/>
</dbReference>
<protein>
    <submittedName>
        <fullName evidence="1">Uncharacterized protein</fullName>
    </submittedName>
</protein>
<reference evidence="1 2" key="1">
    <citation type="submission" date="2014-11" db="EMBL/GenBank/DDBJ databases">
        <authorList>
            <person name="Zhu J."/>
            <person name="Qi W."/>
            <person name="Song R."/>
        </authorList>
    </citation>
    <scope>NUCLEOTIDE SEQUENCE [LARGE SCALE GENOMIC DNA]</scope>
</reference>
<name>A0A0G4E849_VITBC</name>
<evidence type="ECO:0000313" key="1">
    <source>
        <dbReference type="EMBL" id="CEL91614.1"/>
    </source>
</evidence>
<dbReference type="EMBL" id="CDMY01000007">
    <property type="protein sequence ID" value="CEL91614.1"/>
    <property type="molecule type" value="Genomic_DNA"/>
</dbReference>